<sequence length="70" mass="7687">MNPKRKRPSDAIMLQLLHFVGQGLGPEAQLLIAALTLRSRFSGVSKGEPVGFRTSWSILRDALRAPQDEG</sequence>
<dbReference type="Proteomes" id="UP000255207">
    <property type="component" value="Unassembled WGS sequence"/>
</dbReference>
<dbReference type="EMBL" id="QQTP01000005">
    <property type="protein sequence ID" value="RDJ25469.1"/>
    <property type="molecule type" value="Genomic_DNA"/>
</dbReference>
<reference evidence="2" key="1">
    <citation type="submission" date="2018-07" db="EMBL/GenBank/DDBJ databases">
        <authorList>
            <person name="Safronova V.I."/>
            <person name="Chirak E.R."/>
            <person name="Sazanova A.L."/>
        </authorList>
    </citation>
    <scope>NUCLEOTIDE SEQUENCE [LARGE SCALE GENOMIC DNA]</scope>
    <source>
        <strain evidence="2">RCAM04685</strain>
    </source>
</reference>
<evidence type="ECO:0000313" key="1">
    <source>
        <dbReference type="EMBL" id="RDJ25469.1"/>
    </source>
</evidence>
<dbReference type="AlphaFoldDB" id="A0A370L6T7"/>
<gene>
    <name evidence="1" type="ORF">DWE98_12130</name>
</gene>
<organism evidence="1 2">
    <name type="scientific">Bosea caraganae</name>
    <dbReference type="NCBI Taxonomy" id="2763117"/>
    <lineage>
        <taxon>Bacteria</taxon>
        <taxon>Pseudomonadati</taxon>
        <taxon>Pseudomonadota</taxon>
        <taxon>Alphaproteobacteria</taxon>
        <taxon>Hyphomicrobiales</taxon>
        <taxon>Boseaceae</taxon>
        <taxon>Bosea</taxon>
    </lineage>
</organism>
<proteinExistence type="predicted"/>
<accession>A0A370L6T7</accession>
<protein>
    <submittedName>
        <fullName evidence="1">Uncharacterized protein</fullName>
    </submittedName>
</protein>
<evidence type="ECO:0000313" key="2">
    <source>
        <dbReference type="Proteomes" id="UP000255207"/>
    </source>
</evidence>
<keyword evidence="2" id="KW-1185">Reference proteome</keyword>
<comment type="caution">
    <text evidence="1">The sequence shown here is derived from an EMBL/GenBank/DDBJ whole genome shotgun (WGS) entry which is preliminary data.</text>
</comment>
<name>A0A370L6T7_9HYPH</name>